<comment type="caution">
    <text evidence="3">The sequence shown here is derived from an EMBL/GenBank/DDBJ whole genome shotgun (WGS) entry which is preliminary data.</text>
</comment>
<proteinExistence type="predicted"/>
<reference evidence="3 4" key="1">
    <citation type="submission" date="2018-11" db="EMBL/GenBank/DDBJ databases">
        <title>Sequencing the genomes of 1000 actinobacteria strains.</title>
        <authorList>
            <person name="Klenk H.-P."/>
        </authorList>
    </citation>
    <scope>NUCLEOTIDE SEQUENCE [LARGE SCALE GENOMIC DNA]</scope>
    <source>
        <strain evidence="3 4">DSM 14012</strain>
    </source>
</reference>
<evidence type="ECO:0000256" key="2">
    <source>
        <dbReference type="SAM" id="MobiDB-lite"/>
    </source>
</evidence>
<keyword evidence="1" id="KW-0560">Oxidoreductase</keyword>
<feature type="region of interest" description="Disordered" evidence="2">
    <location>
        <begin position="88"/>
        <end position="116"/>
    </location>
</feature>
<dbReference type="InterPro" id="IPR042204">
    <property type="entry name" value="2Fe-2S-bd_N"/>
</dbReference>
<name>A0A3N2C049_9MICO</name>
<dbReference type="GO" id="GO:0016491">
    <property type="term" value="F:oxidoreductase activity"/>
    <property type="evidence" value="ECO:0007669"/>
    <property type="project" value="UniProtKB-KW"/>
</dbReference>
<evidence type="ECO:0000256" key="1">
    <source>
        <dbReference type="ARBA" id="ARBA00023002"/>
    </source>
</evidence>
<accession>A0A3N2C049</accession>
<dbReference type="EMBL" id="RKHL01000001">
    <property type="protein sequence ID" value="ROR80879.1"/>
    <property type="molecule type" value="Genomic_DNA"/>
</dbReference>
<dbReference type="AlphaFoldDB" id="A0A3N2C049"/>
<keyword evidence="4" id="KW-1185">Reference proteome</keyword>
<gene>
    <name evidence="3" type="ORF">EDD42_0926</name>
</gene>
<dbReference type="Pfam" id="PF13510">
    <property type="entry name" value="Fer2_4"/>
    <property type="match status" value="1"/>
</dbReference>
<dbReference type="InterPro" id="IPR036010">
    <property type="entry name" value="2Fe-2S_ferredoxin-like_sf"/>
</dbReference>
<evidence type="ECO:0000313" key="3">
    <source>
        <dbReference type="EMBL" id="ROR80879.1"/>
    </source>
</evidence>
<dbReference type="SUPFAM" id="SSF54292">
    <property type="entry name" value="2Fe-2S ferredoxin-like"/>
    <property type="match status" value="1"/>
</dbReference>
<organism evidence="3 4">
    <name type="scientific">Plantibacter flavus</name>
    <dbReference type="NCBI Taxonomy" id="150123"/>
    <lineage>
        <taxon>Bacteria</taxon>
        <taxon>Bacillati</taxon>
        <taxon>Actinomycetota</taxon>
        <taxon>Actinomycetes</taxon>
        <taxon>Micrococcales</taxon>
        <taxon>Microbacteriaceae</taxon>
        <taxon>Plantibacter</taxon>
    </lineage>
</organism>
<sequence>MVSRRLPATDDRIVPGTEDALSIDLDGTPVDGLRGQTIAGVLLGSGVLAWRRTSGSGKPRGVFCGIGVCFDCIVTVNGQRDVRACQRRAADGDRIETQHDALPEPTTENDPFGDRT</sequence>
<protein>
    <submittedName>
        <fullName evidence="3">2Fe-2S iron-sulfur cluster protein</fullName>
    </submittedName>
</protein>
<evidence type="ECO:0000313" key="4">
    <source>
        <dbReference type="Proteomes" id="UP000266915"/>
    </source>
</evidence>
<dbReference type="Gene3D" id="3.10.20.440">
    <property type="entry name" value="2Fe-2S iron-sulphur cluster binding domain, sarcosine oxidase, alpha subunit, N-terminal domain"/>
    <property type="match status" value="1"/>
</dbReference>
<feature type="compositionally biased region" description="Basic and acidic residues" evidence="2">
    <location>
        <begin position="88"/>
        <end position="102"/>
    </location>
</feature>
<dbReference type="RefSeq" id="WP_085510212.1">
    <property type="nucleotide sequence ID" value="NZ_FXAP01000001.1"/>
</dbReference>
<dbReference type="GO" id="GO:0051536">
    <property type="term" value="F:iron-sulfur cluster binding"/>
    <property type="evidence" value="ECO:0007669"/>
    <property type="project" value="InterPro"/>
</dbReference>
<dbReference type="Proteomes" id="UP000266915">
    <property type="component" value="Unassembled WGS sequence"/>
</dbReference>